<keyword evidence="2" id="KW-0378">Hydrolase</keyword>
<accession>A0A7V8VD98</accession>
<dbReference type="GO" id="GO:0016787">
    <property type="term" value="F:hydrolase activity"/>
    <property type="evidence" value="ECO:0007669"/>
    <property type="project" value="UniProtKB-KW"/>
</dbReference>
<feature type="transmembrane region" description="Helical" evidence="1">
    <location>
        <begin position="61"/>
        <end position="79"/>
    </location>
</feature>
<keyword evidence="3" id="KW-1185">Reference proteome</keyword>
<name>A0A7V8VD98_9BACT</name>
<reference evidence="2 3" key="1">
    <citation type="submission" date="2020-07" db="EMBL/GenBank/DDBJ databases">
        <title>Thermogemmata thermophila gen. nov., sp. nov., a novel moderate thermophilic planctomycete from a Kamchatka hot spring.</title>
        <authorList>
            <person name="Elcheninov A.G."/>
            <person name="Podosokorskaya O.A."/>
            <person name="Kovaleva O.L."/>
            <person name="Novikov A."/>
            <person name="Bonch-Osmolovskaya E.A."/>
            <person name="Toshchakov S.V."/>
            <person name="Kublanov I.V."/>
        </authorList>
    </citation>
    <scope>NUCLEOTIDE SEQUENCE [LARGE SCALE GENOMIC DNA]</scope>
    <source>
        <strain evidence="2 3">2918</strain>
    </source>
</reference>
<feature type="transmembrane region" description="Helical" evidence="1">
    <location>
        <begin position="85"/>
        <end position="105"/>
    </location>
</feature>
<comment type="caution">
    <text evidence="2">The sequence shown here is derived from an EMBL/GenBank/DDBJ whole genome shotgun (WGS) entry which is preliminary data.</text>
</comment>
<sequence length="213" mass="23147">MAGFRTHIAVSSGLGVVYGAAAVQPLGFPSEAGLLAALLTAVGGMLPDIDSDTGVPMREMSHLTSVLVPLMLLPRLIPLDLTRETLLAVLLIAYVSVRFFMTYIFRRFTVHRGMFHSIPAMLIAGLAVYLAYGGPDRPLRWLLATGVMLGFLSHLLLDEIFAVDWRGLVPRLKPSAGSALKLYSRSYFATAFCYLLLGGLLYLTLLDHVHGAD</sequence>
<organism evidence="2 3">
    <name type="scientific">Thermogemmata fonticola</name>
    <dbReference type="NCBI Taxonomy" id="2755323"/>
    <lineage>
        <taxon>Bacteria</taxon>
        <taxon>Pseudomonadati</taxon>
        <taxon>Planctomycetota</taxon>
        <taxon>Planctomycetia</taxon>
        <taxon>Gemmatales</taxon>
        <taxon>Gemmataceae</taxon>
        <taxon>Thermogemmata</taxon>
    </lineage>
</organism>
<keyword evidence="1" id="KW-0472">Membrane</keyword>
<protein>
    <submittedName>
        <fullName evidence="2">Metal-dependent hydrolase</fullName>
    </submittedName>
</protein>
<dbReference type="EMBL" id="JACEFB010000003">
    <property type="protein sequence ID" value="MBA2225935.1"/>
    <property type="molecule type" value="Genomic_DNA"/>
</dbReference>
<dbReference type="InterPro" id="IPR007404">
    <property type="entry name" value="YdjM-like"/>
</dbReference>
<evidence type="ECO:0000313" key="3">
    <source>
        <dbReference type="Proteomes" id="UP000542342"/>
    </source>
</evidence>
<feature type="transmembrane region" description="Helical" evidence="1">
    <location>
        <begin position="186"/>
        <end position="205"/>
    </location>
</feature>
<dbReference type="AlphaFoldDB" id="A0A7V8VD98"/>
<evidence type="ECO:0000256" key="1">
    <source>
        <dbReference type="SAM" id="Phobius"/>
    </source>
</evidence>
<feature type="transmembrane region" description="Helical" evidence="1">
    <location>
        <begin position="141"/>
        <end position="165"/>
    </location>
</feature>
<evidence type="ECO:0000313" key="2">
    <source>
        <dbReference type="EMBL" id="MBA2225935.1"/>
    </source>
</evidence>
<feature type="transmembrane region" description="Helical" evidence="1">
    <location>
        <begin position="117"/>
        <end position="135"/>
    </location>
</feature>
<proteinExistence type="predicted"/>
<dbReference type="Pfam" id="PF04307">
    <property type="entry name" value="YdjM"/>
    <property type="match status" value="1"/>
</dbReference>
<gene>
    <name evidence="2" type="ORF">H0921_07150</name>
</gene>
<keyword evidence="1" id="KW-1133">Transmembrane helix</keyword>
<dbReference type="Proteomes" id="UP000542342">
    <property type="component" value="Unassembled WGS sequence"/>
</dbReference>
<dbReference type="RefSeq" id="WP_194537360.1">
    <property type="nucleotide sequence ID" value="NZ_JACEFB010000003.1"/>
</dbReference>
<keyword evidence="1" id="KW-0812">Transmembrane</keyword>